<evidence type="ECO:0000256" key="1">
    <source>
        <dbReference type="SAM" id="MobiDB-lite"/>
    </source>
</evidence>
<accession>A0A8H7T4N1</accession>
<name>A0A8H7T4N1_9HELO</name>
<proteinExistence type="predicted"/>
<organism evidence="2 3">
    <name type="scientific">Cadophora malorum</name>
    <dbReference type="NCBI Taxonomy" id="108018"/>
    <lineage>
        <taxon>Eukaryota</taxon>
        <taxon>Fungi</taxon>
        <taxon>Dikarya</taxon>
        <taxon>Ascomycota</taxon>
        <taxon>Pezizomycotina</taxon>
        <taxon>Leotiomycetes</taxon>
        <taxon>Helotiales</taxon>
        <taxon>Ploettnerulaceae</taxon>
        <taxon>Cadophora</taxon>
    </lineage>
</organism>
<evidence type="ECO:0000313" key="2">
    <source>
        <dbReference type="EMBL" id="KAG4412921.1"/>
    </source>
</evidence>
<gene>
    <name evidence="2" type="ORF">IFR04_013940</name>
</gene>
<comment type="caution">
    <text evidence="2">The sequence shown here is derived from an EMBL/GenBank/DDBJ whole genome shotgun (WGS) entry which is preliminary data.</text>
</comment>
<dbReference type="OrthoDB" id="3439676at2759"/>
<feature type="compositionally biased region" description="Acidic residues" evidence="1">
    <location>
        <begin position="68"/>
        <end position="85"/>
    </location>
</feature>
<protein>
    <submittedName>
        <fullName evidence="2">Uncharacterized protein</fullName>
    </submittedName>
</protein>
<sequence>MARPNNIQAPARGEPTLGGPAGTDSGQALDGPANIGSPLKNGLAKFAGYLFGRDRGAQATASNTNGDSADENNDAIEEGAREEEEARPASTSNLSKRPAPRDIYQLPASPDGANGEDQESRVNSTRKRARTTVKAKKAIVPPKRSSRNNTGVPNKPARAEPVRRMEPARQTRSNNKVVSTPGFSPLKATSNDEPQPSTKRSRGRPRKNPSALPTSTATNTAPVNDTQPSSGVVSTLHEAPDERSAEEEEEEQHEEEEVVVVEQGGLEEREDDGISTILMNPSPIKPIPVTDLRQMNKPAPNATRKDSDSGTEDEECDISRNGELQTGPTGEEGPDLDGEGLLIEDGVLDNMIDVADRVGHYYNKGSRSWTKKDSPLVCSSNGKRFMRRAKGILQTYNNLRASLQSGNVEASEEAENLLADLVEELHTECHSILAKRLGNPALGIKFSNEATTRTMLQDIYFYIIPSLLKILRTATEVYPPKRSMDQTPLRHLYLFITMLADLASTALLQPRDHQPRQQSKSNSWNVTKPTSLLRPDIQRIKKAVSKEFAERELVQKADECERLRLKWARKAENQDRLKDAEIRQRRKEIRRKQREAYEQLVSQPFMSRLLKSKTEARKWHALSQGSYSPDQMEAGDGAHDIDYDKDLPIDDDPFAEEAVDHDGPRLSLFGTNNTNDTTHAKPLSEEEKGVFVECMIFEQGYDRYIKAAETLERSLEEIFAFARDLQDAMDRKHEQGQFNGPQDEWTYTIWVEQQ</sequence>
<dbReference type="AlphaFoldDB" id="A0A8H7T4N1"/>
<feature type="compositionally biased region" description="Basic residues" evidence="1">
    <location>
        <begin position="124"/>
        <end position="137"/>
    </location>
</feature>
<feature type="compositionally biased region" description="Polar residues" evidence="1">
    <location>
        <begin position="170"/>
        <end position="198"/>
    </location>
</feature>
<evidence type="ECO:0000313" key="3">
    <source>
        <dbReference type="Proteomes" id="UP000664132"/>
    </source>
</evidence>
<feature type="region of interest" description="Disordered" evidence="1">
    <location>
        <begin position="1"/>
        <end position="40"/>
    </location>
</feature>
<dbReference type="EMBL" id="JAFJYH010000344">
    <property type="protein sequence ID" value="KAG4412921.1"/>
    <property type="molecule type" value="Genomic_DNA"/>
</dbReference>
<reference evidence="2" key="1">
    <citation type="submission" date="2021-02" db="EMBL/GenBank/DDBJ databases">
        <title>Genome sequence Cadophora malorum strain M34.</title>
        <authorList>
            <person name="Stefanovic E."/>
            <person name="Vu D."/>
            <person name="Scully C."/>
            <person name="Dijksterhuis J."/>
            <person name="Roader J."/>
            <person name="Houbraken J."/>
        </authorList>
    </citation>
    <scope>NUCLEOTIDE SEQUENCE</scope>
    <source>
        <strain evidence="2">M34</strain>
    </source>
</reference>
<feature type="region of interest" description="Disordered" evidence="1">
    <location>
        <begin position="58"/>
        <end position="339"/>
    </location>
</feature>
<dbReference type="Proteomes" id="UP000664132">
    <property type="component" value="Unassembled WGS sequence"/>
</dbReference>
<feature type="compositionally biased region" description="Basic and acidic residues" evidence="1">
    <location>
        <begin position="157"/>
        <end position="169"/>
    </location>
</feature>
<feature type="compositionally biased region" description="Polar residues" evidence="1">
    <location>
        <begin position="211"/>
        <end position="233"/>
    </location>
</feature>
<feature type="compositionally biased region" description="Acidic residues" evidence="1">
    <location>
        <begin position="244"/>
        <end position="259"/>
    </location>
</feature>
<keyword evidence="3" id="KW-1185">Reference proteome</keyword>